<gene>
    <name evidence="1" type="ORF">MRATA1EN1_LOCUS24873</name>
</gene>
<sequence>MNGKSNMETYITICKIDSQREFALCLRKVDQELCINLEGWDGEGDEREVQKGGNIRIPGGSEVKASACNVGDLGLILGSGRSPGEGNGNPLQYSCLGNPMDGGAWWPTVHGVAKSQT</sequence>
<evidence type="ECO:0000313" key="2">
    <source>
        <dbReference type="Proteomes" id="UP001176941"/>
    </source>
</evidence>
<reference evidence="1" key="1">
    <citation type="submission" date="2023-04" db="EMBL/GenBank/DDBJ databases">
        <authorList>
            <consortium name="ELIXIR-Norway"/>
        </authorList>
    </citation>
    <scope>NUCLEOTIDE SEQUENCE [LARGE SCALE GENOMIC DNA]</scope>
</reference>
<dbReference type="EMBL" id="OX459941">
    <property type="protein sequence ID" value="CAI9175911.1"/>
    <property type="molecule type" value="Genomic_DNA"/>
</dbReference>
<organism evidence="1 2">
    <name type="scientific">Rangifer tarandus platyrhynchus</name>
    <name type="common">Svalbard reindeer</name>
    <dbReference type="NCBI Taxonomy" id="3082113"/>
    <lineage>
        <taxon>Eukaryota</taxon>
        <taxon>Metazoa</taxon>
        <taxon>Chordata</taxon>
        <taxon>Craniata</taxon>
        <taxon>Vertebrata</taxon>
        <taxon>Euteleostomi</taxon>
        <taxon>Mammalia</taxon>
        <taxon>Eutheria</taxon>
        <taxon>Laurasiatheria</taxon>
        <taxon>Artiodactyla</taxon>
        <taxon>Ruminantia</taxon>
        <taxon>Pecora</taxon>
        <taxon>Cervidae</taxon>
        <taxon>Odocoileinae</taxon>
        <taxon>Rangifer</taxon>
    </lineage>
</organism>
<proteinExistence type="predicted"/>
<name>A0ABN8ZSI0_RANTA</name>
<dbReference type="Proteomes" id="UP001176941">
    <property type="component" value="Chromosome 5"/>
</dbReference>
<protein>
    <submittedName>
        <fullName evidence="1">Uncharacterized protein</fullName>
    </submittedName>
</protein>
<accession>A0ABN8ZSI0</accession>
<keyword evidence="2" id="KW-1185">Reference proteome</keyword>
<evidence type="ECO:0000313" key="1">
    <source>
        <dbReference type="EMBL" id="CAI9175911.1"/>
    </source>
</evidence>